<reference evidence="4" key="3">
    <citation type="submission" date="2015-08" db="EMBL/GenBank/DDBJ databases">
        <title>Draft Genome Sequence of a Heterotrophic Facultative Anaerobic Bacterium Ardenticatena maritima Strain 110S.</title>
        <authorList>
            <person name="Kawaichi S."/>
            <person name="Yoshida T."/>
            <person name="Sako Y."/>
            <person name="Nakamura R."/>
        </authorList>
    </citation>
    <scope>NUCLEOTIDE SEQUENCE [LARGE SCALE GENOMIC DNA]</scope>
    <source>
        <strain evidence="4">110S</strain>
    </source>
</reference>
<feature type="signal peptide" evidence="1">
    <location>
        <begin position="1"/>
        <end position="26"/>
    </location>
</feature>
<dbReference type="Proteomes" id="UP000050502">
    <property type="component" value="Unassembled WGS sequence"/>
</dbReference>
<dbReference type="Proteomes" id="UP000037784">
    <property type="component" value="Unassembled WGS sequence"/>
</dbReference>
<proteinExistence type="predicted"/>
<name>A0A0M9UCC8_9CHLR</name>
<protein>
    <submittedName>
        <fullName evidence="2">Uncharacterized protein</fullName>
    </submittedName>
</protein>
<dbReference type="AlphaFoldDB" id="A0A0M9UCC8"/>
<comment type="caution">
    <text evidence="2">The sequence shown here is derived from an EMBL/GenBank/DDBJ whole genome shotgun (WGS) entry which is preliminary data.</text>
</comment>
<evidence type="ECO:0000313" key="5">
    <source>
        <dbReference type="Proteomes" id="UP000050502"/>
    </source>
</evidence>
<accession>A0A0M9UCC8</accession>
<gene>
    <name evidence="2" type="ORF">ARMA_1120</name>
    <name evidence="3" type="ORF">SE16_12450</name>
</gene>
<dbReference type="InParanoid" id="A0A0M9UCC8"/>
<keyword evidence="1" id="KW-0732">Signal</keyword>
<dbReference type="RefSeq" id="WP_054492598.1">
    <property type="nucleotide sequence ID" value="NZ_BBZA01000076.1"/>
</dbReference>
<dbReference type="OrthoDB" id="142887at2"/>
<dbReference type="EMBL" id="LGKN01000006">
    <property type="protein sequence ID" value="KPL87292.1"/>
    <property type="molecule type" value="Genomic_DNA"/>
</dbReference>
<keyword evidence="4" id="KW-1185">Reference proteome</keyword>
<evidence type="ECO:0000313" key="3">
    <source>
        <dbReference type="EMBL" id="KPL87292.1"/>
    </source>
</evidence>
<organism evidence="2 4">
    <name type="scientific">Ardenticatena maritima</name>
    <dbReference type="NCBI Taxonomy" id="872965"/>
    <lineage>
        <taxon>Bacteria</taxon>
        <taxon>Bacillati</taxon>
        <taxon>Chloroflexota</taxon>
        <taxon>Ardenticatenia</taxon>
        <taxon>Ardenticatenales</taxon>
        <taxon>Ardenticatenaceae</taxon>
        <taxon>Ardenticatena</taxon>
    </lineage>
</organism>
<evidence type="ECO:0000313" key="4">
    <source>
        <dbReference type="Proteomes" id="UP000037784"/>
    </source>
</evidence>
<dbReference type="STRING" id="872965.SE16_12450"/>
<reference evidence="3 5" key="2">
    <citation type="submission" date="2015-07" db="EMBL/GenBank/DDBJ databases">
        <title>Whole genome sequence of Ardenticatena maritima DSM 23922.</title>
        <authorList>
            <person name="Hemp J."/>
            <person name="Ward L.M."/>
            <person name="Pace L.A."/>
            <person name="Fischer W.W."/>
        </authorList>
    </citation>
    <scope>NUCLEOTIDE SEQUENCE [LARGE SCALE GENOMIC DNA]</scope>
    <source>
        <strain evidence="3 5">110S</strain>
    </source>
</reference>
<dbReference type="EMBL" id="BBZA01000076">
    <property type="protein sequence ID" value="GAP62697.1"/>
    <property type="molecule type" value="Genomic_DNA"/>
</dbReference>
<evidence type="ECO:0000313" key="2">
    <source>
        <dbReference type="EMBL" id="GAP62697.1"/>
    </source>
</evidence>
<sequence length="482" mass="48720">MTKLSRLLALTLALALVLGVGYAAYAAGPAGSWASGIACVNLDSANDASITLTFYPQDSGSAALSYADTIPAGASKNYYTPSTPPGVPSGFLGSVVVASSTPVSCSVNTQKQSAGTQSDPYRIGTSAGVSEAEAAPTMYAPQVMKNLAGWNSYIAVQNTDSVDTSVTVTYKDANGNTVAGATETVTIPAQSTHIFYQDSNAGLPNNFIGAATISADNGTSKLAVVVNFYNDGSTSSKAQLHSYNGFASGANTLYVPRVVRNFYGYNSGLSIQNIGASDTTVKVTFNFAGNTYTYTSGAIAPGAALAIYAPNMSELSGVDSLPQSQRFGSAVIEVLSGGPVVAIVNEDNRGGAGVPAERAGQGSTYNAIPAGSETNTVFFAQIARNAGGVFSGGFQVANTTSTNGTCSISYAGASAADETGVSLPANGSIARYAPSVANLPDGFNGAVTVTCDVPIVGISNLAVNPGSGRYGDSFTQGNGLNQ</sequence>
<dbReference type="PATRIC" id="fig|872965.6.peg.2954"/>
<feature type="chain" id="PRO_5007418576" evidence="1">
    <location>
        <begin position="27"/>
        <end position="482"/>
    </location>
</feature>
<evidence type="ECO:0000256" key="1">
    <source>
        <dbReference type="SAM" id="SignalP"/>
    </source>
</evidence>
<reference evidence="2 4" key="1">
    <citation type="journal article" date="2015" name="Genome Announc.">
        <title>Draft Genome Sequence of a Heterotrophic Facultative Anaerobic Thermophilic Bacterium, Ardenticatena maritima Strain 110ST.</title>
        <authorList>
            <person name="Kawaichi S."/>
            <person name="Yoshida T."/>
            <person name="Sako Y."/>
            <person name="Nakamura R."/>
        </authorList>
    </citation>
    <scope>NUCLEOTIDE SEQUENCE [LARGE SCALE GENOMIC DNA]</scope>
    <source>
        <strain evidence="2 4">110S</strain>
    </source>
</reference>